<protein>
    <submittedName>
        <fullName evidence="1">Uncharacterized protein</fullName>
    </submittedName>
</protein>
<dbReference type="RefSeq" id="WP_154374500.1">
    <property type="nucleotide sequence ID" value="NZ_WKJJ01000007.1"/>
</dbReference>
<name>A0A7X2LUB7_9BURK</name>
<proteinExistence type="predicted"/>
<sequence length="234" mass="24757">MEKLNSELARLYLPSGAVSEDALQAHMAGLAPLALADANGGVRAAALSFPVMRDHGEGHHWSRLCDVANELQTRFGLPAPAVSVSGDDGYCLWLSLEQPVTEAEMRALVASLRAAVMPDIPAVDAEVPLPPCQHPDTERWSAFIHPGMGASFADGSGLEIAPPLAGQAAFIEGLHSISAGQFADLWGQLRGSAPAPAPVRSVAPAGLLLKDATLEEIVQYLHSKNIEPTFRFLK</sequence>
<comment type="caution">
    <text evidence="1">The sequence shown here is derived from an EMBL/GenBank/DDBJ whole genome shotgun (WGS) entry which is preliminary data.</text>
</comment>
<evidence type="ECO:0000313" key="1">
    <source>
        <dbReference type="EMBL" id="MRV72704.1"/>
    </source>
</evidence>
<organism evidence="1 2">
    <name type="scientific">Pseudoduganella rivuli</name>
    <dbReference type="NCBI Taxonomy" id="2666085"/>
    <lineage>
        <taxon>Bacteria</taxon>
        <taxon>Pseudomonadati</taxon>
        <taxon>Pseudomonadota</taxon>
        <taxon>Betaproteobacteria</taxon>
        <taxon>Burkholderiales</taxon>
        <taxon>Oxalobacteraceae</taxon>
        <taxon>Telluria group</taxon>
        <taxon>Pseudoduganella</taxon>
    </lineage>
</organism>
<gene>
    <name evidence="1" type="ORF">GJ700_13400</name>
</gene>
<evidence type="ECO:0000313" key="2">
    <source>
        <dbReference type="Proteomes" id="UP000446768"/>
    </source>
</evidence>
<dbReference type="AlphaFoldDB" id="A0A7X2LUB7"/>
<dbReference type="EMBL" id="WKJJ01000007">
    <property type="protein sequence ID" value="MRV72704.1"/>
    <property type="molecule type" value="Genomic_DNA"/>
</dbReference>
<reference evidence="1 2" key="1">
    <citation type="submission" date="2019-11" db="EMBL/GenBank/DDBJ databases">
        <title>Novel species isolated from a subtropical stream in China.</title>
        <authorList>
            <person name="Lu H."/>
        </authorList>
    </citation>
    <scope>NUCLEOTIDE SEQUENCE [LARGE SCALE GENOMIC DNA]</scope>
    <source>
        <strain evidence="1 2">FT92W</strain>
    </source>
</reference>
<dbReference type="Proteomes" id="UP000446768">
    <property type="component" value="Unassembled WGS sequence"/>
</dbReference>
<keyword evidence="2" id="KW-1185">Reference proteome</keyword>
<accession>A0A7X2LUB7</accession>